<feature type="compositionally biased region" description="Basic and acidic residues" evidence="1">
    <location>
        <begin position="254"/>
        <end position="265"/>
    </location>
</feature>
<dbReference type="AlphaFoldDB" id="A0A2G8KT26"/>
<dbReference type="GO" id="GO:0005085">
    <property type="term" value="F:guanyl-nucleotide exchange factor activity"/>
    <property type="evidence" value="ECO:0007669"/>
    <property type="project" value="UniProtKB-ARBA"/>
</dbReference>
<dbReference type="PANTHER" id="PTHR12296">
    <property type="entry name" value="DENN DOMAIN-CONTAINING PROTEIN 4"/>
    <property type="match status" value="1"/>
</dbReference>
<feature type="compositionally biased region" description="Polar residues" evidence="1">
    <location>
        <begin position="26"/>
        <end position="36"/>
    </location>
</feature>
<feature type="region of interest" description="Disordered" evidence="1">
    <location>
        <begin position="193"/>
        <end position="301"/>
    </location>
</feature>
<sequence length="494" mass="55219">MKSKTLGFATKVGEYTKSFTAVPANDNESGTRSPATGSLIDLADATSDPGDEKDSLNILQKKLDTEESLEDLGIILPSFQGSSQSLNNPLMDQEESPRRLYAMEVTMSSCCRCSQCKCLIYDEAIISGWSADESKFQTSCCFCRAQWVPSLSISVMDCRDQARITQSPSSESVQSIQSAPFLKANENAQLSNDDDLGAAQRSTPSIDTLSLGSEGDLLSSKGQDGTSEEQTTTEEQTDMDTVGPLLNLSGNDSMSKEEKIGESRRSRSSSECAPGDSRRGSMPDRKNPSRPVPRTRCPGMSKESTMWISTCQLAVFRPTSKVPVKTFPPRKDQEVRPVTVPYLSPLVLWKEVWYFNRLDLPNYMGGLLLAAYSELQENASSHLSTYTRYVKVHTLWEHTQFWEEMGPPMYMLWMSIGVTPSPFETRGFTKAFMLQIVKCIRYDNVHIPITMLVDEYKRQGIEKSHRRGIYHDLLFLTFTALGKDNIDQIPFVAY</sequence>
<evidence type="ECO:0000313" key="3">
    <source>
        <dbReference type="Proteomes" id="UP000230750"/>
    </source>
</evidence>
<dbReference type="PANTHER" id="PTHR12296:SF30">
    <property type="entry name" value="DENN DOMAIN-CONTAINING PROTEIN CRAG"/>
    <property type="match status" value="1"/>
</dbReference>
<dbReference type="STRING" id="307972.A0A2G8KT26"/>
<accession>A0A2G8KT26</accession>
<gene>
    <name evidence="2" type="ORF">BSL78_11996</name>
</gene>
<feature type="region of interest" description="Disordered" evidence="1">
    <location>
        <begin position="21"/>
        <end position="53"/>
    </location>
</feature>
<protein>
    <submittedName>
        <fullName evidence="2">Putative DENN domain-containing protein 4C</fullName>
    </submittedName>
</protein>
<organism evidence="2 3">
    <name type="scientific">Stichopus japonicus</name>
    <name type="common">Sea cucumber</name>
    <dbReference type="NCBI Taxonomy" id="307972"/>
    <lineage>
        <taxon>Eukaryota</taxon>
        <taxon>Metazoa</taxon>
        <taxon>Echinodermata</taxon>
        <taxon>Eleutherozoa</taxon>
        <taxon>Echinozoa</taxon>
        <taxon>Holothuroidea</taxon>
        <taxon>Aspidochirotacea</taxon>
        <taxon>Aspidochirotida</taxon>
        <taxon>Stichopodidae</taxon>
        <taxon>Apostichopus</taxon>
    </lineage>
</organism>
<dbReference type="InterPro" id="IPR051696">
    <property type="entry name" value="DENN_Domain_GEFs"/>
</dbReference>
<feature type="compositionally biased region" description="Low complexity" evidence="1">
    <location>
        <begin position="209"/>
        <end position="230"/>
    </location>
</feature>
<reference evidence="2 3" key="1">
    <citation type="journal article" date="2017" name="PLoS Biol.">
        <title>The sea cucumber genome provides insights into morphological evolution and visceral regeneration.</title>
        <authorList>
            <person name="Zhang X."/>
            <person name="Sun L."/>
            <person name="Yuan J."/>
            <person name="Sun Y."/>
            <person name="Gao Y."/>
            <person name="Zhang L."/>
            <person name="Li S."/>
            <person name="Dai H."/>
            <person name="Hamel J.F."/>
            <person name="Liu C."/>
            <person name="Yu Y."/>
            <person name="Liu S."/>
            <person name="Lin W."/>
            <person name="Guo K."/>
            <person name="Jin S."/>
            <person name="Xu P."/>
            <person name="Storey K.B."/>
            <person name="Huan P."/>
            <person name="Zhang T."/>
            <person name="Zhou Y."/>
            <person name="Zhang J."/>
            <person name="Lin C."/>
            <person name="Li X."/>
            <person name="Xing L."/>
            <person name="Huo D."/>
            <person name="Sun M."/>
            <person name="Wang L."/>
            <person name="Mercier A."/>
            <person name="Li F."/>
            <person name="Yang H."/>
            <person name="Xiang J."/>
        </authorList>
    </citation>
    <scope>NUCLEOTIDE SEQUENCE [LARGE SCALE GENOMIC DNA]</scope>
    <source>
        <strain evidence="2">Shaxun</strain>
        <tissue evidence="2">Muscle</tissue>
    </source>
</reference>
<proteinExistence type="predicted"/>
<name>A0A2G8KT26_STIJA</name>
<dbReference type="GO" id="GO:0031410">
    <property type="term" value="C:cytoplasmic vesicle"/>
    <property type="evidence" value="ECO:0007669"/>
    <property type="project" value="TreeGrafter"/>
</dbReference>
<comment type="caution">
    <text evidence="2">The sequence shown here is derived from an EMBL/GenBank/DDBJ whole genome shotgun (WGS) entry which is preliminary data.</text>
</comment>
<evidence type="ECO:0000256" key="1">
    <source>
        <dbReference type="SAM" id="MobiDB-lite"/>
    </source>
</evidence>
<feature type="compositionally biased region" description="Basic and acidic residues" evidence="1">
    <location>
        <begin position="276"/>
        <end position="287"/>
    </location>
</feature>
<dbReference type="OrthoDB" id="75250at2759"/>
<evidence type="ECO:0000313" key="2">
    <source>
        <dbReference type="EMBL" id="PIK51115.1"/>
    </source>
</evidence>
<dbReference type="GO" id="GO:0032483">
    <property type="term" value="P:regulation of Rab protein signal transduction"/>
    <property type="evidence" value="ECO:0007669"/>
    <property type="project" value="TreeGrafter"/>
</dbReference>
<dbReference type="EMBL" id="MRZV01000389">
    <property type="protein sequence ID" value="PIK51115.1"/>
    <property type="molecule type" value="Genomic_DNA"/>
</dbReference>
<dbReference type="Proteomes" id="UP000230750">
    <property type="component" value="Unassembled WGS sequence"/>
</dbReference>
<keyword evidence="3" id="KW-1185">Reference proteome</keyword>